<protein>
    <submittedName>
        <fullName evidence="1">Uncharacterized protein</fullName>
    </submittedName>
</protein>
<sequence>MCGEYTCFRLGDGKLYYQFESAEHSFVAGMFGEDIWIGFNDIETENRYVWANGATVDFTLLMPLLLWMVLLNALTSATAQDNFPCEQGGSACPSGQTCGGECGPNTCCRRLPSCDRPDAYIAEPCGVEGICLPCEAASDRLCCRRQPNTLEDCRRHCRRERGKECYLFGCPKGAGWCCRNPTPL</sequence>
<gene>
    <name evidence="1" type="ORF">FJT64_015828</name>
</gene>
<accession>A0A6A4X1Y7</accession>
<reference evidence="1 2" key="1">
    <citation type="submission" date="2019-07" db="EMBL/GenBank/DDBJ databases">
        <title>Draft genome assembly of a fouling barnacle, Amphibalanus amphitrite (Darwin, 1854): The first reference genome for Thecostraca.</title>
        <authorList>
            <person name="Kim W."/>
        </authorList>
    </citation>
    <scope>NUCLEOTIDE SEQUENCE [LARGE SCALE GENOMIC DNA]</scope>
    <source>
        <strain evidence="1">SNU_AA5</strain>
        <tissue evidence="1">Soma without cirri and trophi</tissue>
    </source>
</reference>
<evidence type="ECO:0000313" key="1">
    <source>
        <dbReference type="EMBL" id="KAF0313696.1"/>
    </source>
</evidence>
<comment type="caution">
    <text evidence="1">The sequence shown here is derived from an EMBL/GenBank/DDBJ whole genome shotgun (WGS) entry which is preliminary data.</text>
</comment>
<dbReference type="InterPro" id="IPR016186">
    <property type="entry name" value="C-type_lectin-like/link_sf"/>
</dbReference>
<name>A0A6A4X1Y7_AMPAM</name>
<dbReference type="Gene3D" id="3.10.100.10">
    <property type="entry name" value="Mannose-Binding Protein A, subunit A"/>
    <property type="match status" value="1"/>
</dbReference>
<dbReference type="AlphaFoldDB" id="A0A6A4X1Y7"/>
<proteinExistence type="predicted"/>
<dbReference type="Proteomes" id="UP000440578">
    <property type="component" value="Unassembled WGS sequence"/>
</dbReference>
<keyword evidence="2" id="KW-1185">Reference proteome</keyword>
<evidence type="ECO:0000313" key="2">
    <source>
        <dbReference type="Proteomes" id="UP000440578"/>
    </source>
</evidence>
<organism evidence="1 2">
    <name type="scientific">Amphibalanus amphitrite</name>
    <name type="common">Striped barnacle</name>
    <name type="synonym">Balanus amphitrite</name>
    <dbReference type="NCBI Taxonomy" id="1232801"/>
    <lineage>
        <taxon>Eukaryota</taxon>
        <taxon>Metazoa</taxon>
        <taxon>Ecdysozoa</taxon>
        <taxon>Arthropoda</taxon>
        <taxon>Crustacea</taxon>
        <taxon>Multicrustacea</taxon>
        <taxon>Cirripedia</taxon>
        <taxon>Thoracica</taxon>
        <taxon>Thoracicalcarea</taxon>
        <taxon>Balanomorpha</taxon>
        <taxon>Balanoidea</taxon>
        <taxon>Balanidae</taxon>
        <taxon>Amphibalaninae</taxon>
        <taxon>Amphibalanus</taxon>
    </lineage>
</organism>
<dbReference type="InterPro" id="IPR016187">
    <property type="entry name" value="CTDL_fold"/>
</dbReference>
<dbReference type="EMBL" id="VIIS01000074">
    <property type="protein sequence ID" value="KAF0313696.1"/>
    <property type="molecule type" value="Genomic_DNA"/>
</dbReference>
<dbReference type="SUPFAM" id="SSF56436">
    <property type="entry name" value="C-type lectin-like"/>
    <property type="match status" value="1"/>
</dbReference>